<dbReference type="SUPFAM" id="SSF53955">
    <property type="entry name" value="Lysozyme-like"/>
    <property type="match status" value="1"/>
</dbReference>
<dbReference type="RefSeq" id="WP_072678274.1">
    <property type="nucleotide sequence ID" value="NZ_MPKY01000001.1"/>
</dbReference>
<dbReference type="Gene3D" id="1.10.530.40">
    <property type="match status" value="1"/>
</dbReference>
<evidence type="ECO:0000313" key="4">
    <source>
        <dbReference type="EMBL" id="OJT01555.1"/>
    </source>
</evidence>
<evidence type="ECO:0000313" key="5">
    <source>
        <dbReference type="Proteomes" id="UP000183986"/>
    </source>
</evidence>
<reference evidence="4" key="1">
    <citation type="submission" date="2016-11" db="EMBL/GenBank/DDBJ databases">
        <title>Draft Genome Sequence of Marinobacter hydrocarbonoclasticus strain STW2, a polyaromatic aromatic hydrocarbon degrading and denitrifying bacterium from rhizosphere of Seagrass Enhalus acodoides.</title>
        <authorList>
            <person name="Ling J."/>
            <person name="Dong J."/>
        </authorList>
    </citation>
    <scope>NUCLEOTIDE SEQUENCE [LARGE SCALE GENOMIC DNA]</scope>
    <source>
        <strain evidence="4">STW2</strain>
    </source>
</reference>
<keyword evidence="3" id="KW-0378">Hydrolase</keyword>
<dbReference type="GO" id="GO:0031640">
    <property type="term" value="P:killing of cells of another organism"/>
    <property type="evidence" value="ECO:0007669"/>
    <property type="project" value="UniProtKB-KW"/>
</dbReference>
<dbReference type="InterPro" id="IPR052619">
    <property type="entry name" value="Phage_lysozyme-like"/>
</dbReference>
<comment type="caution">
    <text evidence="4">The sequence shown here is derived from an EMBL/GenBank/DDBJ whole genome shotgun (WGS) entry which is preliminary data.</text>
</comment>
<keyword evidence="1 3" id="KW-0929">Antimicrobial</keyword>
<proteinExistence type="inferred from homology"/>
<dbReference type="InterPro" id="IPR023347">
    <property type="entry name" value="Lysozyme_dom_sf"/>
</dbReference>
<dbReference type="AlphaFoldDB" id="A0A1M2V1T1"/>
<dbReference type="InterPro" id="IPR023346">
    <property type="entry name" value="Lysozyme-like_dom_sf"/>
</dbReference>
<dbReference type="GO" id="GO:0003796">
    <property type="term" value="F:lysozyme activity"/>
    <property type="evidence" value="ECO:0007669"/>
    <property type="project" value="UniProtKB-EC"/>
</dbReference>
<gene>
    <name evidence="4" type="ORF">BEE62_14825</name>
</gene>
<keyword evidence="3" id="KW-0326">Glycosidase</keyword>
<dbReference type="PANTHER" id="PTHR37406:SF1">
    <property type="entry name" value="T4-TYPE LYSOZYME 1-RELATED"/>
    <property type="match status" value="1"/>
</dbReference>
<dbReference type="Proteomes" id="UP000183986">
    <property type="component" value="Unassembled WGS sequence"/>
</dbReference>
<dbReference type="InterPro" id="IPR002196">
    <property type="entry name" value="Glyco_hydro_24"/>
</dbReference>
<keyword evidence="2 3" id="KW-0081">Bacteriolytic enzyme</keyword>
<dbReference type="Pfam" id="PF00959">
    <property type="entry name" value="Phage_lysozyme"/>
    <property type="match status" value="1"/>
</dbReference>
<protein>
    <recommendedName>
        <fullName evidence="3">Lysozyme</fullName>
        <ecNumber evidence="3">3.2.1.17</ecNumber>
    </recommendedName>
</protein>
<dbReference type="OrthoDB" id="9091992at2"/>
<evidence type="ECO:0000256" key="2">
    <source>
        <dbReference type="ARBA" id="ARBA00022638"/>
    </source>
</evidence>
<keyword evidence="5" id="KW-1185">Reference proteome</keyword>
<organism evidence="4 5">
    <name type="scientific">Marinobacter nauticus</name>
    <name type="common">Marinobacter hydrocarbonoclasticus</name>
    <name type="synonym">Marinobacter aquaeolei</name>
    <dbReference type="NCBI Taxonomy" id="2743"/>
    <lineage>
        <taxon>Bacteria</taxon>
        <taxon>Pseudomonadati</taxon>
        <taxon>Pseudomonadota</taxon>
        <taxon>Gammaproteobacteria</taxon>
        <taxon>Pseudomonadales</taxon>
        <taxon>Marinobacteraceae</taxon>
        <taxon>Marinobacter</taxon>
    </lineage>
</organism>
<comment type="catalytic activity">
    <reaction evidence="3">
        <text>Hydrolysis of (1-&gt;4)-beta-linkages between N-acetylmuramic acid and N-acetyl-D-glucosamine residues in a peptidoglycan and between N-acetyl-D-glucosamine residues in chitodextrins.</text>
        <dbReference type="EC" id="3.2.1.17"/>
    </reaction>
</comment>
<name>A0A1M2V1T1_MARNT</name>
<evidence type="ECO:0000256" key="3">
    <source>
        <dbReference type="RuleBase" id="RU003788"/>
    </source>
</evidence>
<dbReference type="GO" id="GO:0042742">
    <property type="term" value="P:defense response to bacterium"/>
    <property type="evidence" value="ECO:0007669"/>
    <property type="project" value="UniProtKB-KW"/>
</dbReference>
<dbReference type="PANTHER" id="PTHR37406">
    <property type="entry name" value="T4-TYPE LYSOZYME 1-RELATED"/>
    <property type="match status" value="1"/>
</dbReference>
<dbReference type="GO" id="GO:0016998">
    <property type="term" value="P:cell wall macromolecule catabolic process"/>
    <property type="evidence" value="ECO:0007669"/>
    <property type="project" value="InterPro"/>
</dbReference>
<evidence type="ECO:0000256" key="1">
    <source>
        <dbReference type="ARBA" id="ARBA00022529"/>
    </source>
</evidence>
<accession>A0A1M2V1T1</accession>
<dbReference type="EMBL" id="MPKY01000001">
    <property type="protein sequence ID" value="OJT01555.1"/>
    <property type="molecule type" value="Genomic_DNA"/>
</dbReference>
<sequence length="139" mass="16088">MDRTLLKSQLERHEGLRLKPYRDTVGKLTVGYGRNLDDVGITPEEAELMLDNDIDAAEKHLLTVDEYNGLDPIRQAVICNMCFNLGFYGLMAFRKMWKAIARKDYTEASKQMLDSRWARQVGYRAQELAEIMRTGEVER</sequence>
<dbReference type="GO" id="GO:0009253">
    <property type="term" value="P:peptidoglycan catabolic process"/>
    <property type="evidence" value="ECO:0007669"/>
    <property type="project" value="InterPro"/>
</dbReference>
<dbReference type="EC" id="3.2.1.17" evidence="3"/>
<comment type="similarity">
    <text evidence="3">Belongs to the glycosyl hydrolase 24 family.</text>
</comment>